<organism evidence="1 2">
    <name type="scientific">Pseudoduganella violacea</name>
    <dbReference type="NCBI Taxonomy" id="1715466"/>
    <lineage>
        <taxon>Bacteria</taxon>
        <taxon>Pseudomonadati</taxon>
        <taxon>Pseudomonadota</taxon>
        <taxon>Betaproteobacteria</taxon>
        <taxon>Burkholderiales</taxon>
        <taxon>Oxalobacteraceae</taxon>
        <taxon>Telluria group</taxon>
        <taxon>Pseudoduganella</taxon>
    </lineage>
</organism>
<comment type="caution">
    <text evidence="1">The sequence shown here is derived from an EMBL/GenBank/DDBJ whole genome shotgun (WGS) entry which is preliminary data.</text>
</comment>
<dbReference type="RefSeq" id="WP_183440302.1">
    <property type="nucleotide sequence ID" value="NZ_JACHXD010000003.1"/>
</dbReference>
<protein>
    <submittedName>
        <fullName evidence="1">Uncharacterized protein</fullName>
    </submittedName>
</protein>
<dbReference type="EMBL" id="JACHXD010000003">
    <property type="protein sequence ID" value="MBB3118374.1"/>
    <property type="molecule type" value="Genomic_DNA"/>
</dbReference>
<gene>
    <name evidence="1" type="ORF">FHS03_001405</name>
</gene>
<evidence type="ECO:0000313" key="1">
    <source>
        <dbReference type="EMBL" id="MBB3118374.1"/>
    </source>
</evidence>
<evidence type="ECO:0000313" key="2">
    <source>
        <dbReference type="Proteomes" id="UP000541535"/>
    </source>
</evidence>
<reference evidence="1 2" key="1">
    <citation type="submission" date="2020-08" db="EMBL/GenBank/DDBJ databases">
        <title>Genomic Encyclopedia of Type Strains, Phase III (KMG-III): the genomes of soil and plant-associated and newly described type strains.</title>
        <authorList>
            <person name="Whitman W."/>
        </authorList>
    </citation>
    <scope>NUCLEOTIDE SEQUENCE [LARGE SCALE GENOMIC DNA]</scope>
    <source>
        <strain evidence="1 2">CECT 8897</strain>
    </source>
</reference>
<keyword evidence="2" id="KW-1185">Reference proteome</keyword>
<dbReference type="Proteomes" id="UP000541535">
    <property type="component" value="Unassembled WGS sequence"/>
</dbReference>
<name>A0A7W5B8A7_9BURK</name>
<dbReference type="AlphaFoldDB" id="A0A7W5B8A7"/>
<sequence length="174" mass="18952">MKADNFPPLVLASASAPGANLIAAAPTMEDLAATQRYDIRTAAGITLWREITLTDVPRLIKLRRELPDLYPEWQQDLVAHPLREGPLQASSQAPRDGLTVASLAGQVEPLVYAGGSLGLNLGTIEIYVHTPTRAADVSLSAALQHLDLFEPVSRTHLVLQVEWWFDVKLNRGVA</sequence>
<proteinExistence type="predicted"/>
<accession>A0A7W5B8A7</accession>